<evidence type="ECO:0000313" key="2">
    <source>
        <dbReference type="Proteomes" id="UP000011747"/>
    </source>
</evidence>
<dbReference type="EMBL" id="ACWF01000027">
    <property type="protein sequence ID" value="EHL79202.1"/>
    <property type="molecule type" value="Genomic_DNA"/>
</dbReference>
<accession>G9QI41</accession>
<gene>
    <name evidence="1" type="ORF">HMPREF1015_01405</name>
</gene>
<comment type="caution">
    <text evidence="1">The sequence shown here is derived from an EMBL/GenBank/DDBJ whole genome shotgun (WGS) entry which is preliminary data.</text>
</comment>
<dbReference type="Proteomes" id="UP000011747">
    <property type="component" value="Unassembled WGS sequence"/>
</dbReference>
<sequence length="45" mass="5079">MGLKVFARIKLPYIIRAKDTVDEEGLVYLVRIAGENKDSPVILMC</sequence>
<name>G9QI41_9BACI</name>
<proteinExistence type="predicted"/>
<dbReference type="HOGENOM" id="CLU_3196337_0_0_9"/>
<reference evidence="1 2" key="1">
    <citation type="submission" date="2011-09" db="EMBL/GenBank/DDBJ databases">
        <title>The Genome Sequence of Bacillus smithii 7_3_47FAA.</title>
        <authorList>
            <consortium name="The Broad Institute Genome Sequencing Platform"/>
            <person name="Earl A."/>
            <person name="Ward D."/>
            <person name="Feldgarden M."/>
            <person name="Gevers D."/>
            <person name="Daigneault M."/>
            <person name="Strauss J."/>
            <person name="Allen-Vercoe E."/>
            <person name="Young S.K."/>
            <person name="Zeng Q."/>
            <person name="Gargeya S."/>
            <person name="Fitzgerald M."/>
            <person name="Haas B."/>
            <person name="Abouelleil A."/>
            <person name="Alvarado L."/>
            <person name="Arachchi H.M."/>
            <person name="Berlin A."/>
            <person name="Brown A."/>
            <person name="Chapman S.B."/>
            <person name="Chen Z."/>
            <person name="Dunbar C."/>
            <person name="Freedman E."/>
            <person name="Gearin G."/>
            <person name="Goldberg J."/>
            <person name="Griggs A."/>
            <person name="Gujja S."/>
            <person name="Heiman D."/>
            <person name="Howarth C."/>
            <person name="Larson L."/>
            <person name="Lui A."/>
            <person name="MacDonald P.J.P."/>
            <person name="Montmayeur A."/>
            <person name="Murphy C."/>
            <person name="Neiman D."/>
            <person name="Pearson M."/>
            <person name="Priest M."/>
            <person name="Roberts A."/>
            <person name="Saif S."/>
            <person name="Shea T."/>
            <person name="Shenoy N."/>
            <person name="Sisk P."/>
            <person name="Stolte C."/>
            <person name="Sykes S."/>
            <person name="Wortman J."/>
            <person name="Nusbaum C."/>
            <person name="Birren B."/>
        </authorList>
    </citation>
    <scope>NUCLEOTIDE SEQUENCE [LARGE SCALE GENOMIC DNA]</scope>
    <source>
        <strain evidence="1 2">7_3_47FAA</strain>
    </source>
</reference>
<keyword evidence="2" id="KW-1185">Reference proteome</keyword>
<protein>
    <submittedName>
        <fullName evidence="1">Uncharacterized protein</fullName>
    </submittedName>
</protein>
<organism evidence="1 2">
    <name type="scientific">Bacillus smithii 7_3_47FAA</name>
    <dbReference type="NCBI Taxonomy" id="665952"/>
    <lineage>
        <taxon>Bacteria</taxon>
        <taxon>Bacillati</taxon>
        <taxon>Bacillota</taxon>
        <taxon>Bacilli</taxon>
        <taxon>Bacillales</taxon>
        <taxon>Bacillaceae</taxon>
        <taxon>Bacillus</taxon>
    </lineage>
</organism>
<evidence type="ECO:0000313" key="1">
    <source>
        <dbReference type="EMBL" id="EHL79202.1"/>
    </source>
</evidence>
<dbReference type="AlphaFoldDB" id="G9QI41"/>